<proteinExistence type="predicted"/>
<dbReference type="Proteomes" id="UP001055072">
    <property type="component" value="Unassembled WGS sequence"/>
</dbReference>
<organism evidence="1 2">
    <name type="scientific">Irpex rosettiformis</name>
    <dbReference type="NCBI Taxonomy" id="378272"/>
    <lineage>
        <taxon>Eukaryota</taxon>
        <taxon>Fungi</taxon>
        <taxon>Dikarya</taxon>
        <taxon>Basidiomycota</taxon>
        <taxon>Agaricomycotina</taxon>
        <taxon>Agaricomycetes</taxon>
        <taxon>Polyporales</taxon>
        <taxon>Irpicaceae</taxon>
        <taxon>Irpex</taxon>
    </lineage>
</organism>
<accession>A0ACB8UKD8</accession>
<reference evidence="1" key="1">
    <citation type="journal article" date="2021" name="Environ. Microbiol.">
        <title>Gene family expansions and transcriptome signatures uncover fungal adaptations to wood decay.</title>
        <authorList>
            <person name="Hage H."/>
            <person name="Miyauchi S."/>
            <person name="Viragh M."/>
            <person name="Drula E."/>
            <person name="Min B."/>
            <person name="Chaduli D."/>
            <person name="Navarro D."/>
            <person name="Favel A."/>
            <person name="Norest M."/>
            <person name="Lesage-Meessen L."/>
            <person name="Balint B."/>
            <person name="Merenyi Z."/>
            <person name="de Eugenio L."/>
            <person name="Morin E."/>
            <person name="Martinez A.T."/>
            <person name="Baldrian P."/>
            <person name="Stursova M."/>
            <person name="Martinez M.J."/>
            <person name="Novotny C."/>
            <person name="Magnuson J.K."/>
            <person name="Spatafora J.W."/>
            <person name="Maurice S."/>
            <person name="Pangilinan J."/>
            <person name="Andreopoulos W."/>
            <person name="LaButti K."/>
            <person name="Hundley H."/>
            <person name="Na H."/>
            <person name="Kuo A."/>
            <person name="Barry K."/>
            <person name="Lipzen A."/>
            <person name="Henrissat B."/>
            <person name="Riley R."/>
            <person name="Ahrendt S."/>
            <person name="Nagy L.G."/>
            <person name="Grigoriev I.V."/>
            <person name="Martin F."/>
            <person name="Rosso M.N."/>
        </authorList>
    </citation>
    <scope>NUCLEOTIDE SEQUENCE</scope>
    <source>
        <strain evidence="1">CBS 384.51</strain>
    </source>
</reference>
<comment type="caution">
    <text evidence="1">The sequence shown here is derived from an EMBL/GenBank/DDBJ whole genome shotgun (WGS) entry which is preliminary data.</text>
</comment>
<name>A0ACB8UKD8_9APHY</name>
<dbReference type="EMBL" id="MU274900">
    <property type="protein sequence ID" value="KAI0094165.1"/>
    <property type="molecule type" value="Genomic_DNA"/>
</dbReference>
<gene>
    <name evidence="1" type="ORF">BDY19DRAFT_988042</name>
</gene>
<sequence>MRKRSPTVSGGRQLNCAMVVVRLAPPSSSPSPSQQPTLVASSRTSDYDTRSISSEDTLGQLDEDIGGLASPTTSSVGEDTGLLEEYHKLETAENTLRRRRKRKSPKLKPYCVGTTDEETDEGDSESDCPPSTPDHDEPHHHHHHFSIVDGEEEGGSITLDEISRITFTTLCNNEEDDGWEDVCISHRSAIVPPPQHMSRAELILDTFSPYRELSHPRCDFSKLLTRLLSEWYAIGGCLLATATLNAAVFGYSSGSTTLFSLDSTALRSVTIGSIASGIGLVIDAWFLILYSSSSVDRFRRLAADVFPSSTEPEYPTYVYFSVTCRLPAVCLFVAACALMVFLLNVAWMAWPVAVLVMCFVAGVLVTLQYLVFGVRRVVGGVVWVGRRVWGGVGRKRKQKNKLRVPPFVGGGGEPGLSPGGCERSDSLPPPPYSSPQIPVQKLDDATSTSNTAEHEDDEPGIELGPSISRRPDV</sequence>
<evidence type="ECO:0000313" key="1">
    <source>
        <dbReference type="EMBL" id="KAI0094165.1"/>
    </source>
</evidence>
<keyword evidence="2" id="KW-1185">Reference proteome</keyword>
<evidence type="ECO:0000313" key="2">
    <source>
        <dbReference type="Proteomes" id="UP001055072"/>
    </source>
</evidence>
<protein>
    <submittedName>
        <fullName evidence="1">Uncharacterized protein</fullName>
    </submittedName>
</protein>